<dbReference type="Proteomes" id="UP000004947">
    <property type="component" value="Unassembled WGS sequence"/>
</dbReference>
<name>A6DMT8_9BACT</name>
<evidence type="ECO:0000313" key="1">
    <source>
        <dbReference type="EMBL" id="EDM26974.1"/>
    </source>
</evidence>
<dbReference type="EMBL" id="ABCK01000012">
    <property type="protein sequence ID" value="EDM26974.1"/>
    <property type="molecule type" value="Genomic_DNA"/>
</dbReference>
<protein>
    <submittedName>
        <fullName evidence="1">Uncharacterized protein</fullName>
    </submittedName>
</protein>
<comment type="caution">
    <text evidence="1">The sequence shown here is derived from an EMBL/GenBank/DDBJ whole genome shotgun (WGS) entry which is preliminary data.</text>
</comment>
<sequence length="105" mass="11784">MPSCFKLDLQTAARLLPRAVLSDGASKEAKIPIMATTTKSSIKVNFLRISKASSFQLNHDYGENKENDKRLKKKSFFIFVSGSADLKSAPYCGLRKSWEPRIAMR</sequence>
<gene>
    <name evidence="1" type="ORF">LNTAR_07014</name>
</gene>
<organism evidence="1 2">
    <name type="scientific">Lentisphaera araneosa HTCC2155</name>
    <dbReference type="NCBI Taxonomy" id="313628"/>
    <lineage>
        <taxon>Bacteria</taxon>
        <taxon>Pseudomonadati</taxon>
        <taxon>Lentisphaerota</taxon>
        <taxon>Lentisphaeria</taxon>
        <taxon>Lentisphaerales</taxon>
        <taxon>Lentisphaeraceae</taxon>
        <taxon>Lentisphaera</taxon>
    </lineage>
</organism>
<dbReference type="AlphaFoldDB" id="A6DMT8"/>
<reference evidence="1 2" key="1">
    <citation type="journal article" date="2010" name="J. Bacteriol.">
        <title>Genome sequence of Lentisphaera araneosa HTCC2155T, the type species of the order Lentisphaerales in the phylum Lentisphaerae.</title>
        <authorList>
            <person name="Thrash J.C."/>
            <person name="Cho J.C."/>
            <person name="Vergin K.L."/>
            <person name="Morris R.M."/>
            <person name="Giovannoni S.J."/>
        </authorList>
    </citation>
    <scope>NUCLEOTIDE SEQUENCE [LARGE SCALE GENOMIC DNA]</scope>
    <source>
        <strain evidence="1 2">HTCC2155</strain>
    </source>
</reference>
<accession>A6DMT8</accession>
<evidence type="ECO:0000313" key="2">
    <source>
        <dbReference type="Proteomes" id="UP000004947"/>
    </source>
</evidence>
<proteinExistence type="predicted"/>
<keyword evidence="2" id="KW-1185">Reference proteome</keyword>